<protein>
    <submittedName>
        <fullName evidence="8">YihY/virulence factor BrkB family protein</fullName>
    </submittedName>
</protein>
<evidence type="ECO:0000313" key="8">
    <source>
        <dbReference type="EMBL" id="TMR36580.1"/>
    </source>
</evidence>
<comment type="caution">
    <text evidence="8">The sequence shown here is derived from an EMBL/GenBank/DDBJ whole genome shotgun (WGS) entry which is preliminary data.</text>
</comment>
<dbReference type="Pfam" id="PF03631">
    <property type="entry name" value="Virul_fac_BrkB"/>
    <property type="match status" value="1"/>
</dbReference>
<dbReference type="PANTHER" id="PTHR30213:SF1">
    <property type="entry name" value="INNER MEMBRANE PROTEIN YHJD"/>
    <property type="match status" value="1"/>
</dbReference>
<keyword evidence="9" id="KW-1185">Reference proteome</keyword>
<proteinExistence type="predicted"/>
<feature type="transmembrane region" description="Helical" evidence="7">
    <location>
        <begin position="189"/>
        <end position="213"/>
    </location>
</feature>
<dbReference type="InterPro" id="IPR017039">
    <property type="entry name" value="Virul_fac_BrkB"/>
</dbReference>
<keyword evidence="3 7" id="KW-0812">Transmembrane</keyword>
<evidence type="ECO:0000256" key="6">
    <source>
        <dbReference type="SAM" id="MobiDB-lite"/>
    </source>
</evidence>
<keyword evidence="5 7" id="KW-0472">Membrane</keyword>
<feature type="transmembrane region" description="Helical" evidence="7">
    <location>
        <begin position="225"/>
        <end position="243"/>
    </location>
</feature>
<evidence type="ECO:0000256" key="2">
    <source>
        <dbReference type="ARBA" id="ARBA00022475"/>
    </source>
</evidence>
<organism evidence="8 9">
    <name type="scientific">Nonomuraea zeae</name>
    <dbReference type="NCBI Taxonomy" id="1642303"/>
    <lineage>
        <taxon>Bacteria</taxon>
        <taxon>Bacillati</taxon>
        <taxon>Actinomycetota</taxon>
        <taxon>Actinomycetes</taxon>
        <taxon>Streptosporangiales</taxon>
        <taxon>Streptosporangiaceae</taxon>
        <taxon>Nonomuraea</taxon>
    </lineage>
</organism>
<dbReference type="RefSeq" id="WP_138689410.1">
    <property type="nucleotide sequence ID" value="NZ_JBHSAZ010000030.1"/>
</dbReference>
<accession>A0A5S4HCH7</accession>
<feature type="transmembrane region" description="Helical" evidence="7">
    <location>
        <begin position="142"/>
        <end position="169"/>
    </location>
</feature>
<feature type="transmembrane region" description="Helical" evidence="7">
    <location>
        <begin position="101"/>
        <end position="121"/>
    </location>
</feature>
<evidence type="ECO:0000256" key="5">
    <source>
        <dbReference type="ARBA" id="ARBA00023136"/>
    </source>
</evidence>
<evidence type="ECO:0000313" key="9">
    <source>
        <dbReference type="Proteomes" id="UP000306628"/>
    </source>
</evidence>
<gene>
    <name evidence="8" type="ORF">ETD85_10315</name>
</gene>
<evidence type="ECO:0000256" key="4">
    <source>
        <dbReference type="ARBA" id="ARBA00022989"/>
    </source>
</evidence>
<comment type="subcellular location">
    <subcellularLocation>
        <location evidence="1">Cell membrane</location>
        <topology evidence="1">Multi-pass membrane protein</topology>
    </subcellularLocation>
</comment>
<dbReference type="PIRSF" id="PIRSF035875">
    <property type="entry name" value="RNase_BN"/>
    <property type="match status" value="1"/>
</dbReference>
<name>A0A5S4HCH7_9ACTN</name>
<feature type="region of interest" description="Disordered" evidence="6">
    <location>
        <begin position="293"/>
        <end position="332"/>
    </location>
</feature>
<sequence length="332" mass="35152">MNATGPIRRSAKGLAAGWRRARDRHGWLDHLVRAVVRYDEADAGRLSAALTYYTFFATFSLALLAFAILGRVLDDPTVLATVQQYLSENFPRLDVQALRDARGTAGAVAFVALPLTGLFWMDSLRSATRAIWRVEQYPGNFFLRQLIDLGVVAGLGLLLALSLAVAFAAERLLTWLAVLTVGPEALPAQWVLTAAGIVLGLGVNTLLAMALLTAPPRLRLPLRRVIGPALVITVGLEILKSLGQAYVNLTVANPAYQVVAGAAGMLLFLKVLNQLILLATALAATSTAGTVTDLAAPRPAPRTTGDIPAGPVSGTAAPVRHPDDTPTEGAQE</sequence>
<dbReference type="PANTHER" id="PTHR30213">
    <property type="entry name" value="INNER MEMBRANE PROTEIN YHJD"/>
    <property type="match status" value="1"/>
</dbReference>
<keyword evidence="4 7" id="KW-1133">Transmembrane helix</keyword>
<reference evidence="8 9" key="1">
    <citation type="submission" date="2019-05" db="EMBL/GenBank/DDBJ databases">
        <title>Draft genome sequence of Nonomuraea zeae DSM 100528.</title>
        <authorList>
            <person name="Saricaoglu S."/>
            <person name="Isik K."/>
        </authorList>
    </citation>
    <scope>NUCLEOTIDE SEQUENCE [LARGE SCALE GENOMIC DNA]</scope>
    <source>
        <strain evidence="8 9">DSM 100528</strain>
    </source>
</reference>
<dbReference type="AlphaFoldDB" id="A0A5S4HCH7"/>
<feature type="transmembrane region" description="Helical" evidence="7">
    <location>
        <begin position="50"/>
        <end position="69"/>
    </location>
</feature>
<dbReference type="GO" id="GO:0005886">
    <property type="term" value="C:plasma membrane"/>
    <property type="evidence" value="ECO:0007669"/>
    <property type="project" value="UniProtKB-SubCell"/>
</dbReference>
<dbReference type="OrthoDB" id="4127374at2"/>
<dbReference type="Proteomes" id="UP000306628">
    <property type="component" value="Unassembled WGS sequence"/>
</dbReference>
<evidence type="ECO:0000256" key="3">
    <source>
        <dbReference type="ARBA" id="ARBA00022692"/>
    </source>
</evidence>
<evidence type="ECO:0000256" key="1">
    <source>
        <dbReference type="ARBA" id="ARBA00004651"/>
    </source>
</evidence>
<keyword evidence="2" id="KW-1003">Cell membrane</keyword>
<evidence type="ECO:0000256" key="7">
    <source>
        <dbReference type="SAM" id="Phobius"/>
    </source>
</evidence>
<dbReference type="EMBL" id="VCKX01000023">
    <property type="protein sequence ID" value="TMR36580.1"/>
    <property type="molecule type" value="Genomic_DNA"/>
</dbReference>